<evidence type="ECO:0000313" key="6">
    <source>
        <dbReference type="EMBL" id="EBW3119746.1"/>
    </source>
</evidence>
<evidence type="ECO:0000313" key="10">
    <source>
        <dbReference type="EMBL" id="ECB0235427.1"/>
    </source>
</evidence>
<dbReference type="EMBL" id="AAHEGY010000010">
    <property type="protein sequence ID" value="EBV1358632.1"/>
    <property type="molecule type" value="Genomic_DNA"/>
</dbReference>
<evidence type="ECO:0000313" key="4">
    <source>
        <dbReference type="EMBL" id="EBS4545380.1"/>
    </source>
</evidence>
<evidence type="ECO:0000313" key="11">
    <source>
        <dbReference type="EMBL" id="OMA99659.1"/>
    </source>
</evidence>
<dbReference type="EMBL" id="MODC01000079">
    <property type="protein sequence ID" value="OMA99659.1"/>
    <property type="molecule type" value="Genomic_DNA"/>
</dbReference>
<accession>A0A0R9MUV3</accession>
<evidence type="ECO:0000313" key="5">
    <source>
        <dbReference type="EMBL" id="EBV1358632.1"/>
    </source>
</evidence>
<keyword evidence="1" id="KW-0812">Transmembrane</keyword>
<reference evidence="3" key="2">
    <citation type="submission" date="2018-09" db="EMBL/GenBank/DDBJ databases">
        <authorList>
            <person name="Ashton P.M."/>
            <person name="Dallman T."/>
            <person name="Nair S."/>
            <person name="De Pinna E."/>
            <person name="Peters T."/>
            <person name="Grant K."/>
        </authorList>
    </citation>
    <scope>NUCLEOTIDE SEQUENCE</scope>
    <source>
        <strain evidence="4">160804</strain>
        <strain evidence="2">167020</strain>
        <strain evidence="8">235050</strain>
        <strain evidence="7">250711</strain>
        <strain evidence="6">253904</strain>
        <strain evidence="5">428176</strain>
        <strain evidence="3">579069</strain>
        <strain evidence="10">623177</strain>
        <strain evidence="9">643094</strain>
    </source>
</reference>
<dbReference type="EMBL" id="AAHKGI010000009">
    <property type="protein sequence ID" value="EBX1172971.1"/>
    <property type="molecule type" value="Genomic_DNA"/>
</dbReference>
<evidence type="ECO:0000313" key="2">
    <source>
        <dbReference type="EMBL" id="EBQ9485707.1"/>
    </source>
</evidence>
<dbReference type="EMBL" id="AAGVNP010000020">
    <property type="protein sequence ID" value="EBS4545380.1"/>
    <property type="molecule type" value="Genomic_DNA"/>
</dbReference>
<keyword evidence="1" id="KW-1133">Transmembrane helix</keyword>
<evidence type="ECO:0000313" key="12">
    <source>
        <dbReference type="Proteomes" id="UP000187320"/>
    </source>
</evidence>
<dbReference type="AlphaFoldDB" id="A0A0R9MUV3"/>
<reference evidence="11 12" key="1">
    <citation type="submission" date="2016-10" db="EMBL/GenBank/DDBJ databases">
        <title>Geospatial study of bovine Salmonella enterica.</title>
        <authorList>
            <person name="Liao J."/>
        </authorList>
    </citation>
    <scope>NUCLEOTIDE SEQUENCE [LARGE SCALE GENOMIC DNA]</scope>
    <source>
        <strain evidence="11 12">R8_4821_R1</strain>
    </source>
</reference>
<feature type="transmembrane region" description="Helical" evidence="1">
    <location>
        <begin position="30"/>
        <end position="53"/>
    </location>
</feature>
<sequence>MKSEQKKILFIFNALSCCLKLHKIIWLDAFSIFVCMYSVLFYVIARNVVFYVVRNYLFYER</sequence>
<evidence type="ECO:0000313" key="9">
    <source>
        <dbReference type="EMBL" id="ECA0244044.1"/>
    </source>
</evidence>
<evidence type="ECO:0000313" key="7">
    <source>
        <dbReference type="EMBL" id="EBX1172971.1"/>
    </source>
</evidence>
<dbReference type="Proteomes" id="UP000187320">
    <property type="component" value="Unassembled WGS sequence"/>
</dbReference>
<dbReference type="EMBL" id="AAHWFX010000011">
    <property type="protein sequence ID" value="ECB0235427.1"/>
    <property type="molecule type" value="Genomic_DNA"/>
</dbReference>
<dbReference type="EMBL" id="AAGQQV010000003">
    <property type="protein sequence ID" value="EBQ9485707.1"/>
    <property type="molecule type" value="Genomic_DNA"/>
</dbReference>
<comment type="caution">
    <text evidence="11">The sequence shown here is derived from an EMBL/GenBank/DDBJ whole genome shotgun (WGS) entry which is preliminary data.</text>
</comment>
<dbReference type="EMBL" id="AAHHZF010000012">
    <property type="protein sequence ID" value="EBW3119746.1"/>
    <property type="molecule type" value="Genomic_DNA"/>
</dbReference>
<dbReference type="EMBL" id="AAHMTR010000002">
    <property type="protein sequence ID" value="EBX9727329.1"/>
    <property type="molecule type" value="Genomic_DNA"/>
</dbReference>
<evidence type="ECO:0000313" key="3">
    <source>
        <dbReference type="EMBL" id="EBR9461213.1"/>
    </source>
</evidence>
<dbReference type="Proteomes" id="UP000839885">
    <property type="component" value="Unassembled WGS sequence"/>
</dbReference>
<dbReference type="PATRIC" id="fig|108619.17.peg.236"/>
<evidence type="ECO:0000256" key="1">
    <source>
        <dbReference type="SAM" id="Phobius"/>
    </source>
</evidence>
<protein>
    <submittedName>
        <fullName evidence="11">Uncharacterized protein</fullName>
    </submittedName>
</protein>
<name>A0A0R9MUV3_SALNE</name>
<dbReference type="EMBL" id="AAHTAF010000012">
    <property type="protein sequence ID" value="ECA0244044.1"/>
    <property type="molecule type" value="Genomic_DNA"/>
</dbReference>
<gene>
    <name evidence="11" type="ORF">BLX71_20990</name>
    <name evidence="3" type="ORF">D5P93_09575</name>
    <name evidence="2" type="ORF">DML90_02600</name>
    <name evidence="5" type="ORF">DNY22_14815</name>
    <name evidence="6" type="ORF">DPD27_15275</name>
    <name evidence="7" type="ORF">DQ066_16740</name>
    <name evidence="4" type="ORF">DQK32_05600</name>
    <name evidence="8" type="ORF">DUA94_02895</name>
    <name evidence="9" type="ORF">EIL11_15035</name>
    <name evidence="10" type="ORF">EUS03_14355</name>
</gene>
<proteinExistence type="predicted"/>
<evidence type="ECO:0000313" key="8">
    <source>
        <dbReference type="EMBL" id="EBX9727329.1"/>
    </source>
</evidence>
<organism evidence="11 12">
    <name type="scientific">Salmonella newport</name>
    <dbReference type="NCBI Taxonomy" id="108619"/>
    <lineage>
        <taxon>Bacteria</taxon>
        <taxon>Pseudomonadati</taxon>
        <taxon>Pseudomonadota</taxon>
        <taxon>Gammaproteobacteria</taxon>
        <taxon>Enterobacterales</taxon>
        <taxon>Enterobacteriaceae</taxon>
        <taxon>Salmonella</taxon>
    </lineage>
</organism>
<dbReference type="EMBL" id="AAGTXR010000008">
    <property type="protein sequence ID" value="EBR9461213.1"/>
    <property type="molecule type" value="Genomic_DNA"/>
</dbReference>
<keyword evidence="1" id="KW-0472">Membrane</keyword>